<dbReference type="GO" id="GO:0005634">
    <property type="term" value="C:nucleus"/>
    <property type="evidence" value="ECO:0007669"/>
    <property type="project" value="UniProtKB-SubCell"/>
</dbReference>
<dbReference type="PANTHER" id="PTHR33172">
    <property type="entry name" value="OS08G0516900 PROTEIN"/>
    <property type="match status" value="1"/>
</dbReference>
<dbReference type="PANTHER" id="PTHR33172:SF29">
    <property type="entry name" value="OS06G0559400 PROTEIN"/>
    <property type="match status" value="1"/>
</dbReference>
<dbReference type="InterPro" id="IPR051992">
    <property type="entry name" value="OxStress_Response_Reg"/>
</dbReference>
<evidence type="ECO:0000313" key="4">
    <source>
        <dbReference type="Proteomes" id="UP000734854"/>
    </source>
</evidence>
<evidence type="ECO:0000313" key="3">
    <source>
        <dbReference type="EMBL" id="KAG6535834.1"/>
    </source>
</evidence>
<name>A0A8J5IIH5_ZINOF</name>
<dbReference type="EMBL" id="JACMSC010000001">
    <property type="protein sequence ID" value="KAG6535834.1"/>
    <property type="molecule type" value="Genomic_DNA"/>
</dbReference>
<protein>
    <submittedName>
        <fullName evidence="3">Uncharacterized protein</fullName>
    </submittedName>
</protein>
<keyword evidence="2" id="KW-0539">Nucleus</keyword>
<gene>
    <name evidence="3" type="ORF">ZIOFF_000863</name>
</gene>
<accession>A0A8J5IIH5</accession>
<dbReference type="Proteomes" id="UP000734854">
    <property type="component" value="Unassembled WGS sequence"/>
</dbReference>
<dbReference type="GO" id="GO:0006950">
    <property type="term" value="P:response to stress"/>
    <property type="evidence" value="ECO:0007669"/>
    <property type="project" value="UniProtKB-ARBA"/>
</dbReference>
<keyword evidence="4" id="KW-1185">Reference proteome</keyword>
<sequence length="212" mass="23005">MTRFGLSGSTVDPRRGIRVPWEAAATKRRRQGVFLVGGERSPPRRERGKLAGFAVTVATSAPSLVAILERRLPITVTACIARCWRYDRILMDQQSCESDGSMFSSSSDLTDDALSTEGPLFELSATLMAVLPIKRGLSKYFQGKSQSFASLSRATCIEDLAKKEAPAWNNKKGMKAWKISGGGFTPGPCSRTITKKSSRGSCASSAARRGRH</sequence>
<organism evidence="3 4">
    <name type="scientific">Zingiber officinale</name>
    <name type="common">Ginger</name>
    <name type="synonym">Amomum zingiber</name>
    <dbReference type="NCBI Taxonomy" id="94328"/>
    <lineage>
        <taxon>Eukaryota</taxon>
        <taxon>Viridiplantae</taxon>
        <taxon>Streptophyta</taxon>
        <taxon>Embryophyta</taxon>
        <taxon>Tracheophyta</taxon>
        <taxon>Spermatophyta</taxon>
        <taxon>Magnoliopsida</taxon>
        <taxon>Liliopsida</taxon>
        <taxon>Zingiberales</taxon>
        <taxon>Zingiberaceae</taxon>
        <taxon>Zingiber</taxon>
    </lineage>
</organism>
<dbReference type="AlphaFoldDB" id="A0A8J5IIH5"/>
<evidence type="ECO:0000256" key="2">
    <source>
        <dbReference type="ARBA" id="ARBA00023242"/>
    </source>
</evidence>
<comment type="caution">
    <text evidence="3">The sequence shown here is derived from an EMBL/GenBank/DDBJ whole genome shotgun (WGS) entry which is preliminary data.</text>
</comment>
<reference evidence="3 4" key="1">
    <citation type="submission" date="2020-08" db="EMBL/GenBank/DDBJ databases">
        <title>Plant Genome Project.</title>
        <authorList>
            <person name="Zhang R.-G."/>
        </authorList>
    </citation>
    <scope>NUCLEOTIDE SEQUENCE [LARGE SCALE GENOMIC DNA]</scope>
    <source>
        <tissue evidence="3">Rhizome</tissue>
    </source>
</reference>
<proteinExistence type="predicted"/>
<evidence type="ECO:0000256" key="1">
    <source>
        <dbReference type="ARBA" id="ARBA00004123"/>
    </source>
</evidence>
<comment type="subcellular location">
    <subcellularLocation>
        <location evidence="1">Nucleus</location>
    </subcellularLocation>
</comment>